<gene>
    <name evidence="2" type="ORF">K8U77_00775</name>
</gene>
<dbReference type="Proteomes" id="UP000786989">
    <property type="component" value="Unassembled WGS sequence"/>
</dbReference>
<dbReference type="EMBL" id="DYWI01000015">
    <property type="protein sequence ID" value="HJF64637.1"/>
    <property type="molecule type" value="Genomic_DNA"/>
</dbReference>
<reference evidence="2" key="1">
    <citation type="journal article" date="2021" name="PeerJ">
        <title>Extensive microbial diversity within the chicken gut microbiome revealed by metagenomics and culture.</title>
        <authorList>
            <person name="Gilroy R."/>
            <person name="Ravi A."/>
            <person name="Getino M."/>
            <person name="Pursley I."/>
            <person name="Horton D.L."/>
            <person name="Alikhan N.F."/>
            <person name="Baker D."/>
            <person name="Gharbi K."/>
            <person name="Hall N."/>
            <person name="Watson M."/>
            <person name="Adriaenssens E.M."/>
            <person name="Foster-Nyarko E."/>
            <person name="Jarju S."/>
            <person name="Secka A."/>
            <person name="Antonio M."/>
            <person name="Oren A."/>
            <person name="Chaudhuri R.R."/>
            <person name="La Ragione R."/>
            <person name="Hildebrand F."/>
            <person name="Pallen M.J."/>
        </authorList>
    </citation>
    <scope>NUCLEOTIDE SEQUENCE</scope>
    <source>
        <strain evidence="2">ChiGjej6B6-11269</strain>
    </source>
</reference>
<keyword evidence="1" id="KW-0472">Membrane</keyword>
<feature type="transmembrane region" description="Helical" evidence="1">
    <location>
        <begin position="47"/>
        <end position="70"/>
    </location>
</feature>
<protein>
    <submittedName>
        <fullName evidence="2">MFS transporter</fullName>
    </submittedName>
</protein>
<evidence type="ECO:0000313" key="3">
    <source>
        <dbReference type="Proteomes" id="UP000786989"/>
    </source>
</evidence>
<keyword evidence="1" id="KW-1133">Transmembrane helix</keyword>
<name>A0A9D3A0H7_9ACTN</name>
<evidence type="ECO:0000313" key="2">
    <source>
        <dbReference type="EMBL" id="HJF64637.1"/>
    </source>
</evidence>
<evidence type="ECO:0000256" key="1">
    <source>
        <dbReference type="SAM" id="Phobius"/>
    </source>
</evidence>
<feature type="non-terminal residue" evidence="2">
    <location>
        <position position="1"/>
    </location>
</feature>
<reference evidence="2" key="2">
    <citation type="submission" date="2021-09" db="EMBL/GenBank/DDBJ databases">
        <authorList>
            <person name="Gilroy R."/>
        </authorList>
    </citation>
    <scope>NUCLEOTIDE SEQUENCE</scope>
    <source>
        <strain evidence="2">ChiGjej6B6-11269</strain>
    </source>
</reference>
<dbReference type="AlphaFoldDB" id="A0A9D3A0H7"/>
<dbReference type="InterPro" id="IPR036259">
    <property type="entry name" value="MFS_trans_sf"/>
</dbReference>
<keyword evidence="1" id="KW-0812">Transmembrane</keyword>
<proteinExistence type="predicted"/>
<comment type="caution">
    <text evidence="2">The sequence shown here is derived from an EMBL/GenBank/DDBJ whole genome shotgun (WGS) entry which is preliminary data.</text>
</comment>
<accession>A0A9D3A0H7</accession>
<dbReference type="SUPFAM" id="SSF103473">
    <property type="entry name" value="MFS general substrate transporter"/>
    <property type="match status" value="1"/>
</dbReference>
<sequence length="81" mass="8845">IVPPMACRQAFGQKDYANIYSIVATGLNVLSGFAALMYATLFDLTGGYQAAMVVMMVFYALVILMSMVIVPMGRKLWAKEA</sequence>
<feature type="transmembrane region" description="Helical" evidence="1">
    <location>
        <begin position="20"/>
        <end position="41"/>
    </location>
</feature>
<organism evidence="2 3">
    <name type="scientific">Slackia equolifaciens</name>
    <dbReference type="NCBI Taxonomy" id="498718"/>
    <lineage>
        <taxon>Bacteria</taxon>
        <taxon>Bacillati</taxon>
        <taxon>Actinomycetota</taxon>
        <taxon>Coriobacteriia</taxon>
        <taxon>Eggerthellales</taxon>
        <taxon>Eggerthellaceae</taxon>
        <taxon>Slackia</taxon>
    </lineage>
</organism>